<feature type="transmembrane region" description="Helical" evidence="6">
    <location>
        <begin position="325"/>
        <end position="345"/>
    </location>
</feature>
<dbReference type="AlphaFoldDB" id="A0A168NEX0"/>
<dbReference type="GO" id="GO:0140359">
    <property type="term" value="F:ABC-type transporter activity"/>
    <property type="evidence" value="ECO:0007669"/>
    <property type="project" value="InterPro"/>
</dbReference>
<gene>
    <name evidence="8" type="ORF">PBAT_12510</name>
</gene>
<dbReference type="InterPro" id="IPR051449">
    <property type="entry name" value="ABC-2_transporter_component"/>
</dbReference>
<dbReference type="Pfam" id="PF12698">
    <property type="entry name" value="ABC2_membrane_3"/>
    <property type="match status" value="1"/>
</dbReference>
<evidence type="ECO:0000256" key="2">
    <source>
        <dbReference type="ARBA" id="ARBA00022475"/>
    </source>
</evidence>
<evidence type="ECO:0000256" key="4">
    <source>
        <dbReference type="ARBA" id="ARBA00022989"/>
    </source>
</evidence>
<evidence type="ECO:0000313" key="8">
    <source>
        <dbReference type="EMBL" id="OAB45724.1"/>
    </source>
</evidence>
<evidence type="ECO:0000313" key="9">
    <source>
        <dbReference type="Proteomes" id="UP000077355"/>
    </source>
</evidence>
<accession>A0A168NEX0</accession>
<evidence type="ECO:0000256" key="1">
    <source>
        <dbReference type="ARBA" id="ARBA00004651"/>
    </source>
</evidence>
<sequence>MNKLGTVIGFTFRNKVRTKAFLITTIVLAIIMSIAINIPYFIQLFTGEDLKSGSTKIGLVYAEQANVAEQLDSYWKAQNNDEFTFVKYDTSDAASLKKDIEAGTIDGYLQFSDDQKTLFPSVVYSSDEDDGLNAVAQAELSGALQAVKMQVIVQDSLTPEQIAELKTPVQFNAQNINADASAPKANEKDESNRMMEFGVVYLLIILFFFTSMTTGNMIAAEVTTEKSSRIMEILITSVSPLTQMFGKIIGMFLVGLTQIAVFVLVILGNLFMPQNKEVLADFNIDLSQVSIDVLVYGFTFYVLGYFLYAVLFAAVGSIVSRTEDLGQAIMPITMLSLAAFYVGSFSMGAPNTMLMKVASFIPFLSPTTMIVRIGIGEIAVWEIWVSILILVISILFFGWLSAKIYRTGVLMYGKRPTIKELRKAMKAYKI</sequence>
<feature type="transmembrane region" description="Helical" evidence="6">
    <location>
        <begin position="20"/>
        <end position="42"/>
    </location>
</feature>
<evidence type="ECO:0000256" key="3">
    <source>
        <dbReference type="ARBA" id="ARBA00022692"/>
    </source>
</evidence>
<feature type="domain" description="ABC-2 type transporter transmembrane" evidence="7">
    <location>
        <begin position="19"/>
        <end position="402"/>
    </location>
</feature>
<dbReference type="PANTHER" id="PTHR30294:SF29">
    <property type="entry name" value="MULTIDRUG ABC TRANSPORTER PERMEASE YBHS-RELATED"/>
    <property type="match status" value="1"/>
</dbReference>
<keyword evidence="5 6" id="KW-0472">Membrane</keyword>
<evidence type="ECO:0000256" key="5">
    <source>
        <dbReference type="ARBA" id="ARBA00023136"/>
    </source>
</evidence>
<keyword evidence="2" id="KW-1003">Cell membrane</keyword>
<keyword evidence="3 6" id="KW-0812">Transmembrane</keyword>
<feature type="transmembrane region" description="Helical" evidence="6">
    <location>
        <begin position="357"/>
        <end position="375"/>
    </location>
</feature>
<dbReference type="OrthoDB" id="9768837at2"/>
<comment type="caution">
    <text evidence="8">The sequence shown here is derived from an EMBL/GenBank/DDBJ whole genome shotgun (WGS) entry which is preliminary data.</text>
</comment>
<dbReference type="InterPro" id="IPR013525">
    <property type="entry name" value="ABC2_TM"/>
</dbReference>
<dbReference type="Proteomes" id="UP000077355">
    <property type="component" value="Unassembled WGS sequence"/>
</dbReference>
<dbReference type="RefSeq" id="WP_068650000.1">
    <property type="nucleotide sequence ID" value="NZ_CP043611.1"/>
</dbReference>
<feature type="transmembrane region" description="Helical" evidence="6">
    <location>
        <begin position="198"/>
        <end position="219"/>
    </location>
</feature>
<name>A0A168NEX0_9BACL</name>
<feature type="transmembrane region" description="Helical" evidence="6">
    <location>
        <begin position="293"/>
        <end position="319"/>
    </location>
</feature>
<keyword evidence="4 6" id="KW-1133">Transmembrane helix</keyword>
<protein>
    <submittedName>
        <fullName evidence="8">ABC transporter permease</fullName>
    </submittedName>
</protein>
<comment type="subcellular location">
    <subcellularLocation>
        <location evidence="1">Cell membrane</location>
        <topology evidence="1">Multi-pass membrane protein</topology>
    </subcellularLocation>
</comment>
<evidence type="ECO:0000256" key="6">
    <source>
        <dbReference type="SAM" id="Phobius"/>
    </source>
</evidence>
<dbReference type="EMBL" id="LVJI01000016">
    <property type="protein sequence ID" value="OAB45724.1"/>
    <property type="molecule type" value="Genomic_DNA"/>
</dbReference>
<dbReference type="GO" id="GO:0005886">
    <property type="term" value="C:plasma membrane"/>
    <property type="evidence" value="ECO:0007669"/>
    <property type="project" value="UniProtKB-SubCell"/>
</dbReference>
<feature type="transmembrane region" description="Helical" evidence="6">
    <location>
        <begin position="381"/>
        <end position="402"/>
    </location>
</feature>
<feature type="transmembrane region" description="Helical" evidence="6">
    <location>
        <begin position="248"/>
        <end position="272"/>
    </location>
</feature>
<proteinExistence type="predicted"/>
<reference evidence="8 9" key="1">
    <citation type="submission" date="2016-03" db="EMBL/GenBank/DDBJ databases">
        <title>Draft genome sequence of Paenibacillus antarcticus CECT 5836.</title>
        <authorList>
            <person name="Shin S.-K."/>
            <person name="Yi H."/>
        </authorList>
    </citation>
    <scope>NUCLEOTIDE SEQUENCE [LARGE SCALE GENOMIC DNA]</scope>
    <source>
        <strain evidence="8 9">CECT 5836</strain>
    </source>
</reference>
<evidence type="ECO:0000259" key="7">
    <source>
        <dbReference type="Pfam" id="PF12698"/>
    </source>
</evidence>
<dbReference type="PANTHER" id="PTHR30294">
    <property type="entry name" value="MEMBRANE COMPONENT OF ABC TRANSPORTER YHHJ-RELATED"/>
    <property type="match status" value="1"/>
</dbReference>
<keyword evidence="9" id="KW-1185">Reference proteome</keyword>
<organism evidence="8 9">
    <name type="scientific">Paenibacillus antarcticus</name>
    <dbReference type="NCBI Taxonomy" id="253703"/>
    <lineage>
        <taxon>Bacteria</taxon>
        <taxon>Bacillati</taxon>
        <taxon>Bacillota</taxon>
        <taxon>Bacilli</taxon>
        <taxon>Bacillales</taxon>
        <taxon>Paenibacillaceae</taxon>
        <taxon>Paenibacillus</taxon>
    </lineage>
</organism>